<dbReference type="PANTHER" id="PTHR10504">
    <property type="entry name" value="BACTERICIDAL PERMEABILITY-INCREASING BPI PROTEIN-RELATED"/>
    <property type="match status" value="1"/>
</dbReference>
<dbReference type="PANTHER" id="PTHR10504:SF144">
    <property type="entry name" value="BPI1 DOMAIN-CONTAINING PROTEIN"/>
    <property type="match status" value="1"/>
</dbReference>
<dbReference type="InterPro" id="IPR017942">
    <property type="entry name" value="Lipid-bd_serum_glycop_N"/>
</dbReference>
<evidence type="ECO:0000313" key="7">
    <source>
        <dbReference type="WBParaSite" id="EEL_0000031801-mRNA-1"/>
    </source>
</evidence>
<keyword evidence="2" id="KW-1015">Disulfide bond</keyword>
<dbReference type="Gene3D" id="3.15.20.10">
    <property type="entry name" value="Bactericidal permeability-increasing protein, domain 2"/>
    <property type="match status" value="1"/>
</dbReference>
<dbReference type="GO" id="GO:0005615">
    <property type="term" value="C:extracellular space"/>
    <property type="evidence" value="ECO:0007669"/>
    <property type="project" value="TreeGrafter"/>
</dbReference>
<dbReference type="Gene3D" id="3.15.10.10">
    <property type="entry name" value="Bactericidal permeability-increasing protein, domain 1"/>
    <property type="match status" value="1"/>
</dbReference>
<evidence type="ECO:0000259" key="4">
    <source>
        <dbReference type="SMART" id="SM00328"/>
    </source>
</evidence>
<feature type="region of interest" description="Disordered" evidence="3">
    <location>
        <begin position="22"/>
        <end position="43"/>
    </location>
</feature>
<feature type="domain" description="Lipid-binding serum glycoprotein C-terminal" evidence="5">
    <location>
        <begin position="641"/>
        <end position="904"/>
    </location>
</feature>
<comment type="similarity">
    <text evidence="1">Belongs to the BPI/LBP/Plunc superfamily. BPI/LBP family.</text>
</comment>
<feature type="region of interest" description="Disordered" evidence="3">
    <location>
        <begin position="321"/>
        <end position="344"/>
    </location>
</feature>
<dbReference type="Pfam" id="PF01273">
    <property type="entry name" value="LBP_BPI_CETP"/>
    <property type="match status" value="1"/>
</dbReference>
<feature type="domain" description="Lipid-binding serum glycoprotein N-terminal" evidence="4">
    <location>
        <begin position="93"/>
        <end position="324"/>
    </location>
</feature>
<evidence type="ECO:0000256" key="2">
    <source>
        <dbReference type="ARBA" id="ARBA00023157"/>
    </source>
</evidence>
<accession>A0A158Q6S6</accession>
<keyword evidence="6" id="KW-1185">Reference proteome</keyword>
<proteinExistence type="inferred from homology"/>
<dbReference type="InterPro" id="IPR032942">
    <property type="entry name" value="BPI/LBP/Plunc"/>
</dbReference>
<dbReference type="SMART" id="SM00328">
    <property type="entry name" value="BPI1"/>
    <property type="match status" value="1"/>
</dbReference>
<organism evidence="6 7">
    <name type="scientific">Elaeophora elaphi</name>
    <dbReference type="NCBI Taxonomy" id="1147741"/>
    <lineage>
        <taxon>Eukaryota</taxon>
        <taxon>Metazoa</taxon>
        <taxon>Ecdysozoa</taxon>
        <taxon>Nematoda</taxon>
        <taxon>Chromadorea</taxon>
        <taxon>Rhabditida</taxon>
        <taxon>Spirurina</taxon>
        <taxon>Spiruromorpha</taxon>
        <taxon>Filarioidea</taxon>
        <taxon>Onchocercidae</taxon>
        <taxon>Elaeophora</taxon>
    </lineage>
</organism>
<dbReference type="GO" id="GO:0008289">
    <property type="term" value="F:lipid binding"/>
    <property type="evidence" value="ECO:0007669"/>
    <property type="project" value="InterPro"/>
</dbReference>
<evidence type="ECO:0000313" key="6">
    <source>
        <dbReference type="Proteomes" id="UP000050640"/>
    </source>
</evidence>
<dbReference type="AlphaFoldDB" id="A0A158Q6S6"/>
<sequence>MPTFFNNVETHTGKNVISDEVQKHASGTMKRRRAAGDPPNGLSHRQAITDGYNDIGRGGIGRNGNLLARPLVATDFNTALVHGYRGGPGIKIRINRRAFQYASTLVAQILNREIVRMQLPDINEKLEEFFGEITVCNIFVSNYRPPDCLLIYPEPPNLIVLSLQDMDIGVAGNLEGSINIILPIQLSGVIHVNFYHVSATVTVKLERSPHGSPQVVVCGCDIKIPYADVCIQNGGFIGDIANLFFRQQISGQVRAMAPNRICGMLPQLVNGMVNPMLARLPQSISFTQIANLFMGLLGGSIPAHCHSPLCQARLAASKLPPDANGIAAPPPKNPPSPTFSGAAGGSKNSVVKVAASAAIQVVAPQVVQPKFRNNVVAEEKKTQAFNGRSAIGGKNGSGKLISGNPQHYKQPTQVVLSSDALPFARTKRETVKFESLPSDVRNDIMDWSRSVQSMQQQQTVMLHLPPRDLYQRQQDQQRLRQQQKQKATQKFAFQQSVFTEGGSRKVSTSAYHIRASSSSANQSNKSALAAHGVPVALPATKDYYRSGGFGGDVGGAVGLRGGIRDPCAGCPSTASDSFGVISSLIKQQLDMRKVANLVLTTQLLQACATHNDFTIDLNGEFSPGGRGGTPFRPFPMQWPTPVGSSMIEILISDFTINSLLYWMHRANFLSFRIGPETPSIGALLTTTCDIGDYSGEELENEALFIRLLRLSQQRRRYSLFHQQRSKRQAITAGDSNLGNLGDLTDLGICLGDIIPAIKEEYPNRTLALLIHSARAPSILISIRKGGSVRLDLTAFVDIYLDRTNIRVGTMTVIAIADITLRIIGNRIIANATLPVLRLLDRDQTLGLQQDALDNLASLANDIILKAANQQFNRGMELSLPISSLPLNIVNPHIRILEHAIYISSDFTISPSALRFLA</sequence>
<dbReference type="SMART" id="SM00329">
    <property type="entry name" value="BPI2"/>
    <property type="match status" value="1"/>
</dbReference>
<feature type="compositionally biased region" description="Pro residues" evidence="3">
    <location>
        <begin position="328"/>
        <end position="337"/>
    </location>
</feature>
<evidence type="ECO:0000256" key="1">
    <source>
        <dbReference type="ARBA" id="ARBA00007292"/>
    </source>
</evidence>
<dbReference type="Proteomes" id="UP000050640">
    <property type="component" value="Unplaced"/>
</dbReference>
<dbReference type="SUPFAM" id="SSF55394">
    <property type="entry name" value="Bactericidal permeability-increasing protein, BPI"/>
    <property type="match status" value="2"/>
</dbReference>
<reference evidence="7" key="1">
    <citation type="submission" date="2016-04" db="UniProtKB">
        <authorList>
            <consortium name="WormBaseParasite"/>
        </authorList>
    </citation>
    <scope>IDENTIFICATION</scope>
</reference>
<dbReference type="Pfam" id="PF02886">
    <property type="entry name" value="LBP_BPI_CETP_C"/>
    <property type="match status" value="2"/>
</dbReference>
<evidence type="ECO:0000256" key="3">
    <source>
        <dbReference type="SAM" id="MobiDB-lite"/>
    </source>
</evidence>
<dbReference type="STRING" id="1147741.A0A158Q6S6"/>
<protein>
    <submittedName>
        <fullName evidence="7">BPI1 domain-containing protein</fullName>
    </submittedName>
</protein>
<dbReference type="WBParaSite" id="EEL_0000031801-mRNA-1">
    <property type="protein sequence ID" value="EEL_0000031801-mRNA-1"/>
    <property type="gene ID" value="EEL_0000031801"/>
</dbReference>
<evidence type="ECO:0000259" key="5">
    <source>
        <dbReference type="SMART" id="SM00329"/>
    </source>
</evidence>
<dbReference type="InterPro" id="IPR001124">
    <property type="entry name" value="Lipid-bd_serum_glycop_C"/>
</dbReference>
<name>A0A158Q6S6_9BILA</name>
<dbReference type="InterPro" id="IPR017943">
    <property type="entry name" value="Bactericidal_perm-incr_a/b_dom"/>
</dbReference>